<feature type="region of interest" description="Disordered" evidence="1">
    <location>
        <begin position="1184"/>
        <end position="1204"/>
    </location>
</feature>
<keyword evidence="4" id="KW-1185">Reference proteome</keyword>
<dbReference type="KEGG" id="hro:HELRODRAFT_168554"/>
<sequence length="1317" mass="145690">MALLPTELTRRPQHLNQQQQQQHLLQHQHDQHHSQQQYRQQHQESTNWSNRNESAVPTNANCNNKTNISDNNDILNNNRPTYNRPISSDGNFMKNDLYISSNNLGNNHNKTDSNICANMHASSYNNTSSLVKDECKSIRNTGNDLDFHVPTFYNCNDSHDIINSNNRIGGHIGNNAVDQTIDNESAPLDLSCAKKRKSSTPLESPFATTNNNPNMLFSFDGPLDLSVKKAKLSTGDGYYELQQQIISSKLINNQLDTESSGFFKHIQPTFDRVRNNLPDNNNSTNNYNNSNNFNNLNYICAKNKRVFPAKLSAIDAQNILANGNLFIQQQHQQQQHSEQFQQLHQQQLQPQHSSNFLSNVMHPSQSLQQLQLLNSFQQQQLQQQQQFYQQQQRQPQQQPPIGNADNPICIDDASPQDDLTSLTNQSASAAANRPFLFGSKVQNLAFNQLQCLNFSDLRNNVVASNVATSDRISNNFTLGDNSFNRMNLINNNFGSNVISNIQDRDNNTVVGNETNLNDSASLNVPLSQLEAYLNNATNHNALSASIINNNINNIKNLINNNNNNINSNIVNNNNANIDLQLHFTNLSNQRQSNTFNAPSNSTSQVTANTADDIQKSANTNQYLTNVGHMSGSVLNCCSGSNNNNSTQFFLSDASLDCSSSSSNNGSSVFNNIDLLGPINNSEQAAKSQLVHQELGAKFRKLLKKEIEMRKNAGASILLKNRLNPDLSNTTIMEQSRNVLTNQLPGQIPSLNQSRSIMPPPYDNINLVNAALNNIDSLMNTSLPSSMPPLFSPSFSSSSSSLSISTASSLLSLPLLSPVSSTLASLLPNLPTAGRCTQNIRNLKNIPIASVYPIVKDNCEPIIIIEPSPPPPLSPPHNLSIYNQLNANTSTFGSFPNDATNLSRTGLLAVNTNVNSCSSGVNLNTNDSTAIGNYNSGSTFHQKAHCNAFNSSLSNVVNNNIVNNFNNNIINNNNINNNYNIINNNNINNNSRHINWDISTETHHTEVGKFLNRSRSEGSVNDAESYQQHQQHQQLHHDQQQLLQDHQQQQHQPQPQNQQHLQLLNSAEQIKVDKSNKNASHIERVNNSVNEETRQNNINIINNNCSKNDNAFNINNNEQNNNNNNKSDLVSASKSINMPQLLNLTFKNQQNEDSANANLAKANDTALKQDSCNDNNHNSSTCCNNNNSSSCSNVRTTKKHRHNKKLTGGSSAIEYFDDDATVNVADDNLSAVTIATTTTSTTTTATKSITSISLTTNNNNTSSSSSSSSLSSSSSCVPSSNNDKRCTFKDILKVPDVKGEQRKRLPVSTMSLYFCTFS</sequence>
<feature type="compositionally biased region" description="Polar residues" evidence="1">
    <location>
        <begin position="1016"/>
        <end position="1025"/>
    </location>
</feature>
<dbReference type="PANTHER" id="PTHR33590">
    <property type="entry name" value="GLUTENIN, HIGH MOLECULAR WEIGHT SUBUNIT PW212-RELATED PROTEIN"/>
    <property type="match status" value="1"/>
</dbReference>
<feature type="region of interest" description="Disordered" evidence="1">
    <location>
        <begin position="384"/>
        <end position="425"/>
    </location>
</feature>
<dbReference type="PANTHER" id="PTHR33590:SF1">
    <property type="entry name" value="PDZ DOMAIN-CONTAINING PROTEIN"/>
    <property type="match status" value="1"/>
</dbReference>
<evidence type="ECO:0000256" key="1">
    <source>
        <dbReference type="SAM" id="MobiDB-lite"/>
    </source>
</evidence>
<feature type="compositionally biased region" description="Low complexity" evidence="1">
    <location>
        <begin position="1039"/>
        <end position="1057"/>
    </location>
</feature>
<dbReference type="EMBL" id="AMQM01002986">
    <property type="status" value="NOT_ANNOTATED_CDS"/>
    <property type="molecule type" value="Genomic_DNA"/>
</dbReference>
<dbReference type="CTD" id="20202401"/>
<name>T1F0Q1_HELRO</name>
<evidence type="ECO:0000313" key="4">
    <source>
        <dbReference type="Proteomes" id="UP000015101"/>
    </source>
</evidence>
<dbReference type="GeneID" id="20202401"/>
<dbReference type="EMBL" id="AMQM01002985">
    <property type="status" value="NOT_ANNOTATED_CDS"/>
    <property type="molecule type" value="Genomic_DNA"/>
</dbReference>
<dbReference type="EMBL" id="KB095959">
    <property type="protein sequence ID" value="ESO09552.1"/>
    <property type="molecule type" value="Genomic_DNA"/>
</dbReference>
<protein>
    <submittedName>
        <fullName evidence="2 3">Uncharacterized protein</fullName>
    </submittedName>
</protein>
<evidence type="ECO:0000313" key="2">
    <source>
        <dbReference type="EMBL" id="ESO09552.1"/>
    </source>
</evidence>
<dbReference type="EnsemblMetazoa" id="HelroT168554">
    <property type="protein sequence ID" value="HelroP168554"/>
    <property type="gene ID" value="HelroG168554"/>
</dbReference>
<feature type="compositionally biased region" description="Low complexity" evidence="1">
    <location>
        <begin position="384"/>
        <end position="396"/>
    </location>
</feature>
<evidence type="ECO:0000313" key="3">
    <source>
        <dbReference type="EnsemblMetazoa" id="HelroP168554"/>
    </source>
</evidence>
<feature type="compositionally biased region" description="Low complexity" evidence="1">
    <location>
        <begin position="1253"/>
        <end position="1274"/>
    </location>
</feature>
<feature type="region of interest" description="Disordered" evidence="1">
    <location>
        <begin position="1"/>
        <end position="78"/>
    </location>
</feature>
<dbReference type="InParanoid" id="T1F0Q1"/>
<feature type="compositionally biased region" description="Basic residues" evidence="1">
    <location>
        <begin position="1195"/>
        <end position="1204"/>
    </location>
</feature>
<feature type="compositionally biased region" description="Low complexity" evidence="1">
    <location>
        <begin position="14"/>
        <end position="25"/>
    </location>
</feature>
<gene>
    <name evidence="3" type="primary">20202401</name>
    <name evidence="2" type="ORF">HELRODRAFT_168554</name>
</gene>
<reference evidence="3" key="3">
    <citation type="submission" date="2015-06" db="UniProtKB">
        <authorList>
            <consortium name="EnsemblMetazoa"/>
        </authorList>
    </citation>
    <scope>IDENTIFICATION</scope>
</reference>
<reference evidence="2 4" key="2">
    <citation type="journal article" date="2013" name="Nature">
        <title>Insights into bilaterian evolution from three spiralian genomes.</title>
        <authorList>
            <person name="Simakov O."/>
            <person name="Marletaz F."/>
            <person name="Cho S.J."/>
            <person name="Edsinger-Gonzales E."/>
            <person name="Havlak P."/>
            <person name="Hellsten U."/>
            <person name="Kuo D.H."/>
            <person name="Larsson T."/>
            <person name="Lv J."/>
            <person name="Arendt D."/>
            <person name="Savage R."/>
            <person name="Osoegawa K."/>
            <person name="de Jong P."/>
            <person name="Grimwood J."/>
            <person name="Chapman J.A."/>
            <person name="Shapiro H."/>
            <person name="Aerts A."/>
            <person name="Otillar R.P."/>
            <person name="Terry A.Y."/>
            <person name="Boore J.L."/>
            <person name="Grigoriev I.V."/>
            <person name="Lindberg D.R."/>
            <person name="Seaver E.C."/>
            <person name="Weisblat D.A."/>
            <person name="Putnam N.H."/>
            <person name="Rokhsar D.S."/>
        </authorList>
    </citation>
    <scope>NUCLEOTIDE SEQUENCE</scope>
</reference>
<organism evidence="3 4">
    <name type="scientific">Helobdella robusta</name>
    <name type="common">Californian leech</name>
    <dbReference type="NCBI Taxonomy" id="6412"/>
    <lineage>
        <taxon>Eukaryota</taxon>
        <taxon>Metazoa</taxon>
        <taxon>Spiralia</taxon>
        <taxon>Lophotrochozoa</taxon>
        <taxon>Annelida</taxon>
        <taxon>Clitellata</taxon>
        <taxon>Hirudinea</taxon>
        <taxon>Rhynchobdellida</taxon>
        <taxon>Glossiphoniidae</taxon>
        <taxon>Helobdella</taxon>
    </lineage>
</organism>
<feature type="compositionally biased region" description="Polar residues" evidence="1">
    <location>
        <begin position="44"/>
        <end position="66"/>
    </location>
</feature>
<dbReference type="RefSeq" id="XP_009012645.1">
    <property type="nucleotide sequence ID" value="XM_009014397.1"/>
</dbReference>
<dbReference type="Proteomes" id="UP000015101">
    <property type="component" value="Unassembled WGS sequence"/>
</dbReference>
<reference evidence="4" key="1">
    <citation type="submission" date="2012-12" db="EMBL/GenBank/DDBJ databases">
        <authorList>
            <person name="Hellsten U."/>
            <person name="Grimwood J."/>
            <person name="Chapman J.A."/>
            <person name="Shapiro H."/>
            <person name="Aerts A."/>
            <person name="Otillar R.P."/>
            <person name="Terry A.Y."/>
            <person name="Boore J.L."/>
            <person name="Simakov O."/>
            <person name="Marletaz F."/>
            <person name="Cho S.-J."/>
            <person name="Edsinger-Gonzales E."/>
            <person name="Havlak P."/>
            <person name="Kuo D.-H."/>
            <person name="Larsson T."/>
            <person name="Lv J."/>
            <person name="Arendt D."/>
            <person name="Savage R."/>
            <person name="Osoegawa K."/>
            <person name="de Jong P."/>
            <person name="Lindberg D.R."/>
            <person name="Seaver E.C."/>
            <person name="Weisblat D.A."/>
            <person name="Putnam N.H."/>
            <person name="Grigoriev I.V."/>
            <person name="Rokhsar D.S."/>
        </authorList>
    </citation>
    <scope>NUCLEOTIDE SEQUENCE</scope>
</reference>
<feature type="region of interest" description="Disordered" evidence="1">
    <location>
        <begin position="1253"/>
        <end position="1281"/>
    </location>
</feature>
<proteinExistence type="predicted"/>
<accession>T1F0Q1</accession>
<dbReference type="HOGENOM" id="CLU_260190_0_0_1"/>
<feature type="region of interest" description="Disordered" evidence="1">
    <location>
        <begin position="1014"/>
        <end position="1057"/>
    </location>
</feature>
<feature type="compositionally biased region" description="Low complexity" evidence="1">
    <location>
        <begin position="67"/>
        <end position="78"/>
    </location>
</feature>